<feature type="compositionally biased region" description="Low complexity" evidence="1">
    <location>
        <begin position="395"/>
        <end position="405"/>
    </location>
</feature>
<protein>
    <recommendedName>
        <fullName evidence="4">Mid2 domain-containing protein</fullName>
    </recommendedName>
</protein>
<feature type="region of interest" description="Disordered" evidence="1">
    <location>
        <begin position="203"/>
        <end position="229"/>
    </location>
</feature>
<keyword evidence="2" id="KW-0472">Membrane</keyword>
<feature type="compositionally biased region" description="Pro residues" evidence="1">
    <location>
        <begin position="137"/>
        <end position="149"/>
    </location>
</feature>
<evidence type="ECO:0000313" key="3">
    <source>
        <dbReference type="EMBL" id="KAG5167717.1"/>
    </source>
</evidence>
<feature type="compositionally biased region" description="Low complexity" evidence="1">
    <location>
        <begin position="203"/>
        <end position="215"/>
    </location>
</feature>
<keyword evidence="2" id="KW-0812">Transmembrane</keyword>
<feature type="compositionally biased region" description="Low complexity" evidence="1">
    <location>
        <begin position="150"/>
        <end position="166"/>
    </location>
</feature>
<dbReference type="EMBL" id="JAFIQS010000007">
    <property type="protein sequence ID" value="KAG5167717.1"/>
    <property type="molecule type" value="Genomic_DNA"/>
</dbReference>
<dbReference type="Gene3D" id="2.60.120.260">
    <property type="entry name" value="Galactose-binding domain-like"/>
    <property type="match status" value="1"/>
</dbReference>
<dbReference type="AlphaFoldDB" id="A0A8H8CIJ0"/>
<comment type="caution">
    <text evidence="3">The sequence shown here is derived from an EMBL/GenBank/DDBJ whole genome shotgun (WGS) entry which is preliminary data.</text>
</comment>
<feature type="transmembrane region" description="Helical" evidence="2">
    <location>
        <begin position="235"/>
        <end position="259"/>
    </location>
</feature>
<evidence type="ECO:0000256" key="1">
    <source>
        <dbReference type="SAM" id="MobiDB-lite"/>
    </source>
</evidence>
<evidence type="ECO:0000256" key="2">
    <source>
        <dbReference type="SAM" id="Phobius"/>
    </source>
</evidence>
<sequence>MSSYRLDDSDPAVVYSKPLSGGHWSKQNSGASYQNGVMLTRTRNANATLSFTGTSISVYGLISPSGTGNVPSSFYSVDGQNAKTYTATPTSNTQNQVLFYNSGTLANGRHNLVLINLVELDYLWIDYFEITTANDPPAQPTTAGPPPASSPNSSRQSNTTPVQQTTRVVTQVVSNTVTESSTTRVSVVTSVGSIVVPVSSEAASSSDSTAASSTTGLPAADTTDAGSVSENKTPIGAIVGGVLGGLAVIILALILIILLKRRRRAGNLDNENDRLSPQTAHSSGVVPFVSGPNSSPVETYSPYSNSSSGPSESQYGSYTQTHMGAGHSGVVHSSSTARSLSSAVPTGKRQYSATEEEARASSTALLANQPQREMEQIPSSTNGSVPVSIDDLPPSYQAAAASSQSGVNPALQALANARKS</sequence>
<gene>
    <name evidence="3" type="ORF">JR316_008069</name>
</gene>
<keyword evidence="2" id="KW-1133">Transmembrane helix</keyword>
<feature type="region of interest" description="Disordered" evidence="1">
    <location>
        <begin position="136"/>
        <end position="166"/>
    </location>
</feature>
<name>A0A8H8CIJ0_PSICU</name>
<reference evidence="3" key="1">
    <citation type="submission" date="2021-02" db="EMBL/GenBank/DDBJ databases">
        <title>Psilocybe cubensis genome.</title>
        <authorList>
            <person name="Mckernan K.J."/>
            <person name="Crawford S."/>
            <person name="Trippe A."/>
            <person name="Kane L.T."/>
            <person name="Mclaughlin S."/>
        </authorList>
    </citation>
    <scope>NUCLEOTIDE SEQUENCE [LARGE SCALE GENOMIC DNA]</scope>
    <source>
        <strain evidence="3">MGC-MH-2018</strain>
    </source>
</reference>
<organism evidence="3">
    <name type="scientific">Psilocybe cubensis</name>
    <name type="common">Psychedelic mushroom</name>
    <name type="synonym">Stropharia cubensis</name>
    <dbReference type="NCBI Taxonomy" id="181762"/>
    <lineage>
        <taxon>Eukaryota</taxon>
        <taxon>Fungi</taxon>
        <taxon>Dikarya</taxon>
        <taxon>Basidiomycota</taxon>
        <taxon>Agaricomycotina</taxon>
        <taxon>Agaricomycetes</taxon>
        <taxon>Agaricomycetidae</taxon>
        <taxon>Agaricales</taxon>
        <taxon>Agaricineae</taxon>
        <taxon>Strophariaceae</taxon>
        <taxon>Psilocybe</taxon>
    </lineage>
</organism>
<proteinExistence type="predicted"/>
<dbReference type="OrthoDB" id="3265734at2759"/>
<feature type="compositionally biased region" description="Low complexity" evidence="1">
    <location>
        <begin position="300"/>
        <end position="318"/>
    </location>
</feature>
<evidence type="ECO:0008006" key="4">
    <source>
        <dbReference type="Google" id="ProtNLM"/>
    </source>
</evidence>
<accession>A0A8H8CIJ0</accession>
<feature type="region of interest" description="Disordered" evidence="1">
    <location>
        <begin position="269"/>
        <end position="407"/>
    </location>
</feature>
<feature type="compositionally biased region" description="Low complexity" evidence="1">
    <location>
        <begin position="328"/>
        <end position="342"/>
    </location>
</feature>